<dbReference type="Proteomes" id="UP001054837">
    <property type="component" value="Unassembled WGS sequence"/>
</dbReference>
<gene>
    <name evidence="9" type="primary">AVEN_198157_1</name>
    <name evidence="9" type="ORF">CDAR_574971</name>
</gene>
<evidence type="ECO:0000256" key="7">
    <source>
        <dbReference type="ARBA" id="ARBA00022801"/>
    </source>
</evidence>
<dbReference type="GO" id="GO:0004523">
    <property type="term" value="F:RNA-DNA hybrid ribonuclease activity"/>
    <property type="evidence" value="ECO:0007669"/>
    <property type="project" value="UniProtKB-EC"/>
</dbReference>
<evidence type="ECO:0000256" key="2">
    <source>
        <dbReference type="ARBA" id="ARBA00005300"/>
    </source>
</evidence>
<proteinExistence type="inferred from homology"/>
<dbReference type="SUPFAM" id="SSF53098">
    <property type="entry name" value="Ribonuclease H-like"/>
    <property type="match status" value="1"/>
</dbReference>
<keyword evidence="5" id="KW-0479">Metal-binding</keyword>
<evidence type="ECO:0000313" key="10">
    <source>
        <dbReference type="Proteomes" id="UP001054837"/>
    </source>
</evidence>
<accession>A0AAV4T1T9</accession>
<dbReference type="PROSITE" id="PS50879">
    <property type="entry name" value="RNASE_H_1"/>
    <property type="match status" value="1"/>
</dbReference>
<evidence type="ECO:0000313" key="9">
    <source>
        <dbReference type="EMBL" id="GIY38720.1"/>
    </source>
</evidence>
<keyword evidence="7" id="KW-0378">Hydrolase</keyword>
<evidence type="ECO:0000256" key="5">
    <source>
        <dbReference type="ARBA" id="ARBA00022723"/>
    </source>
</evidence>
<evidence type="ECO:0000256" key="4">
    <source>
        <dbReference type="ARBA" id="ARBA00022722"/>
    </source>
</evidence>
<dbReference type="InterPro" id="IPR002156">
    <property type="entry name" value="RNaseH_domain"/>
</dbReference>
<comment type="catalytic activity">
    <reaction evidence="1">
        <text>Endonucleolytic cleavage to 5'-phosphomonoester.</text>
        <dbReference type="EC" id="3.1.26.4"/>
    </reaction>
</comment>
<dbReference type="InterPro" id="IPR012337">
    <property type="entry name" value="RNaseH-like_sf"/>
</dbReference>
<dbReference type="PANTHER" id="PTHR10642">
    <property type="entry name" value="RIBONUCLEASE H1"/>
    <property type="match status" value="1"/>
</dbReference>
<dbReference type="AlphaFoldDB" id="A0AAV4T1T9"/>
<protein>
    <recommendedName>
        <fullName evidence="3">ribonuclease H</fullName>
        <ecNumber evidence="3">3.1.26.4</ecNumber>
    </recommendedName>
</protein>
<evidence type="ECO:0000256" key="3">
    <source>
        <dbReference type="ARBA" id="ARBA00012180"/>
    </source>
</evidence>
<feature type="domain" description="RNase H type-1" evidence="8">
    <location>
        <begin position="32"/>
        <end position="161"/>
    </location>
</feature>
<evidence type="ECO:0000259" key="8">
    <source>
        <dbReference type="PROSITE" id="PS50879"/>
    </source>
</evidence>
<comment type="similarity">
    <text evidence="2">Belongs to the RNase H family.</text>
</comment>
<organism evidence="9 10">
    <name type="scientific">Caerostris darwini</name>
    <dbReference type="NCBI Taxonomy" id="1538125"/>
    <lineage>
        <taxon>Eukaryota</taxon>
        <taxon>Metazoa</taxon>
        <taxon>Ecdysozoa</taxon>
        <taxon>Arthropoda</taxon>
        <taxon>Chelicerata</taxon>
        <taxon>Arachnida</taxon>
        <taxon>Araneae</taxon>
        <taxon>Araneomorphae</taxon>
        <taxon>Entelegynae</taxon>
        <taxon>Araneoidea</taxon>
        <taxon>Araneidae</taxon>
        <taxon>Caerostris</taxon>
    </lineage>
</organism>
<dbReference type="Gene3D" id="3.30.420.10">
    <property type="entry name" value="Ribonuclease H-like superfamily/Ribonuclease H"/>
    <property type="match status" value="1"/>
</dbReference>
<dbReference type="GO" id="GO:0046872">
    <property type="term" value="F:metal ion binding"/>
    <property type="evidence" value="ECO:0007669"/>
    <property type="project" value="UniProtKB-KW"/>
</dbReference>
<dbReference type="Pfam" id="PF00075">
    <property type="entry name" value="RNase_H"/>
    <property type="match status" value="1"/>
</dbReference>
<dbReference type="InterPro" id="IPR036397">
    <property type="entry name" value="RNaseH_sf"/>
</dbReference>
<keyword evidence="10" id="KW-1185">Reference proteome</keyword>
<sequence length="307" mass="34542">MKLVKLLENYQVRYNFSFLKPIIPPWNIFQQELPGLSISTDGSKINGKVGGAFVVYNNKSEVHHQCLRLSDNATVYSAKLLAIKRATEYAILNGLSNINIISDSRSVLLAMENVNNIDAEIRGTKNMIKEHPGKITLHWVKAHVGHIGNERADELAKAATLRTDADHMVAFDSRFAKKLIKKEILVVAILQKEHIFNLICGSLTADIRTLGNFFLNQNYTGHGTFAVYQARFFGIPTTCQCGHPQEDRNHIVYECPLWNEIRKKSFPKGYKNAALGLLLANSISKQGLISIMRHKLQSDLQPSEEED</sequence>
<dbReference type="GO" id="GO:0043137">
    <property type="term" value="P:DNA replication, removal of RNA primer"/>
    <property type="evidence" value="ECO:0007669"/>
    <property type="project" value="TreeGrafter"/>
</dbReference>
<dbReference type="EMBL" id="BPLQ01008660">
    <property type="protein sequence ID" value="GIY38720.1"/>
    <property type="molecule type" value="Genomic_DNA"/>
</dbReference>
<dbReference type="GO" id="GO:0003676">
    <property type="term" value="F:nucleic acid binding"/>
    <property type="evidence" value="ECO:0007669"/>
    <property type="project" value="InterPro"/>
</dbReference>
<reference evidence="9 10" key="1">
    <citation type="submission" date="2021-06" db="EMBL/GenBank/DDBJ databases">
        <title>Caerostris darwini draft genome.</title>
        <authorList>
            <person name="Kono N."/>
            <person name="Arakawa K."/>
        </authorList>
    </citation>
    <scope>NUCLEOTIDE SEQUENCE [LARGE SCALE GENOMIC DNA]</scope>
</reference>
<dbReference type="InterPro" id="IPR050092">
    <property type="entry name" value="RNase_H"/>
</dbReference>
<evidence type="ECO:0000256" key="1">
    <source>
        <dbReference type="ARBA" id="ARBA00000077"/>
    </source>
</evidence>
<dbReference type="CDD" id="cd09276">
    <property type="entry name" value="Rnase_HI_RT_non_LTR"/>
    <property type="match status" value="1"/>
</dbReference>
<dbReference type="PANTHER" id="PTHR10642:SF26">
    <property type="entry name" value="RIBONUCLEASE H1"/>
    <property type="match status" value="1"/>
</dbReference>
<dbReference type="EC" id="3.1.26.4" evidence="3"/>
<evidence type="ECO:0000256" key="6">
    <source>
        <dbReference type="ARBA" id="ARBA00022759"/>
    </source>
</evidence>
<comment type="caution">
    <text evidence="9">The sequence shown here is derived from an EMBL/GenBank/DDBJ whole genome shotgun (WGS) entry which is preliminary data.</text>
</comment>
<keyword evidence="6" id="KW-0255">Endonuclease</keyword>
<keyword evidence="4" id="KW-0540">Nuclease</keyword>
<name>A0AAV4T1T9_9ARAC</name>